<evidence type="ECO:0000256" key="1">
    <source>
        <dbReference type="SAM" id="MobiDB-lite"/>
    </source>
</evidence>
<dbReference type="EMBL" id="BTGU01000133">
    <property type="protein sequence ID" value="GMN62727.1"/>
    <property type="molecule type" value="Genomic_DNA"/>
</dbReference>
<protein>
    <recommendedName>
        <fullName evidence="2">Retrotransposon gag domain-containing protein</fullName>
    </recommendedName>
</protein>
<comment type="caution">
    <text evidence="3">The sequence shown here is derived from an EMBL/GenBank/DDBJ whole genome shotgun (WGS) entry which is preliminary data.</text>
</comment>
<proteinExistence type="predicted"/>
<keyword evidence="4" id="KW-1185">Reference proteome</keyword>
<dbReference type="Proteomes" id="UP001187192">
    <property type="component" value="Unassembled WGS sequence"/>
</dbReference>
<gene>
    <name evidence="3" type="ORF">TIFTF001_031803</name>
</gene>
<evidence type="ECO:0000313" key="3">
    <source>
        <dbReference type="EMBL" id="GMN62727.1"/>
    </source>
</evidence>
<reference evidence="3" key="1">
    <citation type="submission" date="2023-07" db="EMBL/GenBank/DDBJ databases">
        <title>draft genome sequence of fig (Ficus carica).</title>
        <authorList>
            <person name="Takahashi T."/>
            <person name="Nishimura K."/>
        </authorList>
    </citation>
    <scope>NUCLEOTIDE SEQUENCE</scope>
</reference>
<feature type="compositionally biased region" description="Basic and acidic residues" evidence="1">
    <location>
        <begin position="174"/>
        <end position="187"/>
    </location>
</feature>
<evidence type="ECO:0000259" key="2">
    <source>
        <dbReference type="Pfam" id="PF03732"/>
    </source>
</evidence>
<dbReference type="PANTHER" id="PTHR33223:SF10">
    <property type="entry name" value="AMINOTRANSFERASE-LIKE PLANT MOBILE DOMAIN-CONTAINING PROTEIN"/>
    <property type="match status" value="1"/>
</dbReference>
<dbReference type="Pfam" id="PF03732">
    <property type="entry name" value="Retrotrans_gag"/>
    <property type="match status" value="1"/>
</dbReference>
<evidence type="ECO:0000313" key="4">
    <source>
        <dbReference type="Proteomes" id="UP001187192"/>
    </source>
</evidence>
<dbReference type="AlphaFoldDB" id="A0AA88DVQ5"/>
<dbReference type="InterPro" id="IPR005162">
    <property type="entry name" value="Retrotrans_gag_dom"/>
</dbReference>
<feature type="region of interest" description="Disordered" evidence="1">
    <location>
        <begin position="174"/>
        <end position="217"/>
    </location>
</feature>
<dbReference type="PANTHER" id="PTHR33223">
    <property type="entry name" value="CCHC-TYPE DOMAIN-CONTAINING PROTEIN"/>
    <property type="match status" value="1"/>
</dbReference>
<name>A0AA88DVQ5_FICCA</name>
<organism evidence="3 4">
    <name type="scientific">Ficus carica</name>
    <name type="common">Common fig</name>
    <dbReference type="NCBI Taxonomy" id="3494"/>
    <lineage>
        <taxon>Eukaryota</taxon>
        <taxon>Viridiplantae</taxon>
        <taxon>Streptophyta</taxon>
        <taxon>Embryophyta</taxon>
        <taxon>Tracheophyta</taxon>
        <taxon>Spermatophyta</taxon>
        <taxon>Magnoliopsida</taxon>
        <taxon>eudicotyledons</taxon>
        <taxon>Gunneridae</taxon>
        <taxon>Pentapetalae</taxon>
        <taxon>rosids</taxon>
        <taxon>fabids</taxon>
        <taxon>Rosales</taxon>
        <taxon>Moraceae</taxon>
        <taxon>Ficeae</taxon>
        <taxon>Ficus</taxon>
    </lineage>
</organism>
<accession>A0AA88DVQ5</accession>
<sequence>MSDPHDHLLQYKHVVQSTNIPTGMLDDMMCKQFAQSLEGAALRWFCNLPPKSIDSFDELSLEFMRSYSVHIQSGKTTKDLWGVIQGPHESLHAYIKRFSKVISEISGLDDGTAREALKKGLRHKSLFKNEIYTRYPPTIQDALHRAKRFIELEEENERVERDLAYTRDEVSKVRNEREKSFKRERPRPGRQTYGLGSETKERRVVQQIEDTPSPPPVRKTIGVIYGGSIYRRETVTAVKSHRSKAMQPIAMILPDDLVEHSIIFHSSEATSLS</sequence>
<feature type="domain" description="Retrotransposon gag" evidence="2">
    <location>
        <begin position="33"/>
        <end position="123"/>
    </location>
</feature>